<keyword evidence="3" id="KW-0902">Two-component regulatory system</keyword>
<comment type="caution">
    <text evidence="7">The sequence shown here is derived from an EMBL/GenBank/DDBJ whole genome shotgun (WGS) entry which is preliminary data.</text>
</comment>
<keyword evidence="5" id="KW-0812">Transmembrane</keyword>
<evidence type="ECO:0000256" key="2">
    <source>
        <dbReference type="ARBA" id="ARBA00022777"/>
    </source>
</evidence>
<proteinExistence type="predicted"/>
<gene>
    <name evidence="7" type="ORF">QF034_002487</name>
</gene>
<dbReference type="InterPro" id="IPR036890">
    <property type="entry name" value="HATPase_C_sf"/>
</dbReference>
<evidence type="ECO:0000256" key="4">
    <source>
        <dbReference type="SAM" id="MobiDB-lite"/>
    </source>
</evidence>
<dbReference type="Pfam" id="PF07730">
    <property type="entry name" value="HisKA_3"/>
    <property type="match status" value="1"/>
</dbReference>
<feature type="transmembrane region" description="Helical" evidence="5">
    <location>
        <begin position="146"/>
        <end position="169"/>
    </location>
</feature>
<reference evidence="7 8" key="1">
    <citation type="submission" date="2023-07" db="EMBL/GenBank/DDBJ databases">
        <title>Comparative genomics of wheat-associated soil bacteria to identify genetic determinants of phenazine resistance.</title>
        <authorList>
            <person name="Mouncey N."/>
        </authorList>
    </citation>
    <scope>NUCLEOTIDE SEQUENCE [LARGE SCALE GENOMIC DNA]</scope>
    <source>
        <strain evidence="7 8">B3I12</strain>
    </source>
</reference>
<dbReference type="GO" id="GO:0004673">
    <property type="term" value="F:protein histidine kinase activity"/>
    <property type="evidence" value="ECO:0007669"/>
    <property type="project" value="UniProtKB-EC"/>
</dbReference>
<keyword evidence="2 7" id="KW-0418">Kinase</keyword>
<dbReference type="Proteomes" id="UP001232755">
    <property type="component" value="Unassembled WGS sequence"/>
</dbReference>
<keyword evidence="5" id="KW-0472">Membrane</keyword>
<organism evidence="7 8">
    <name type="scientific">Streptomyces africanus</name>
    <dbReference type="NCBI Taxonomy" id="231024"/>
    <lineage>
        <taxon>Bacteria</taxon>
        <taxon>Bacillati</taxon>
        <taxon>Actinomycetota</taxon>
        <taxon>Actinomycetes</taxon>
        <taxon>Kitasatosporales</taxon>
        <taxon>Streptomycetaceae</taxon>
        <taxon>Streptomyces</taxon>
    </lineage>
</organism>
<evidence type="ECO:0000256" key="1">
    <source>
        <dbReference type="ARBA" id="ARBA00022679"/>
    </source>
</evidence>
<dbReference type="SUPFAM" id="SSF55874">
    <property type="entry name" value="ATPase domain of HSP90 chaperone/DNA topoisomerase II/histidine kinase"/>
    <property type="match status" value="1"/>
</dbReference>
<dbReference type="PANTHER" id="PTHR24421">
    <property type="entry name" value="NITRATE/NITRITE SENSOR PROTEIN NARX-RELATED"/>
    <property type="match status" value="1"/>
</dbReference>
<dbReference type="EMBL" id="JAUSYP010000001">
    <property type="protein sequence ID" value="MDQ0748256.1"/>
    <property type="molecule type" value="Genomic_DNA"/>
</dbReference>
<feature type="transmembrane region" description="Helical" evidence="5">
    <location>
        <begin position="118"/>
        <end position="134"/>
    </location>
</feature>
<feature type="region of interest" description="Disordered" evidence="4">
    <location>
        <begin position="40"/>
        <end position="59"/>
    </location>
</feature>
<keyword evidence="8" id="KW-1185">Reference proteome</keyword>
<dbReference type="Gene3D" id="3.30.565.10">
    <property type="entry name" value="Histidine kinase-like ATPase, C-terminal domain"/>
    <property type="match status" value="1"/>
</dbReference>
<dbReference type="CDD" id="cd16917">
    <property type="entry name" value="HATPase_UhpB-NarQ-NarX-like"/>
    <property type="match status" value="1"/>
</dbReference>
<dbReference type="EC" id="2.7.13.3" evidence="7"/>
<evidence type="ECO:0000256" key="5">
    <source>
        <dbReference type="SAM" id="Phobius"/>
    </source>
</evidence>
<dbReference type="PANTHER" id="PTHR24421:SF63">
    <property type="entry name" value="SENSOR HISTIDINE KINASE DESK"/>
    <property type="match status" value="1"/>
</dbReference>
<feature type="domain" description="Signal transduction histidine kinase subgroup 3 dimerisation and phosphoacceptor" evidence="6">
    <location>
        <begin position="205"/>
        <end position="265"/>
    </location>
</feature>
<evidence type="ECO:0000313" key="7">
    <source>
        <dbReference type="EMBL" id="MDQ0748256.1"/>
    </source>
</evidence>
<evidence type="ECO:0000259" key="6">
    <source>
        <dbReference type="Pfam" id="PF07730"/>
    </source>
</evidence>
<dbReference type="Gene3D" id="1.20.5.1930">
    <property type="match status" value="1"/>
</dbReference>
<sequence length="392" mass="41049">MAPSDNDGLIPGFPALPEGAALDHTVARDTPVLRRTVSVKVPSPRPARSCGHLHPRGPHVPEATTARDARVAPAAPPGGPAGTALMWPAPIGAAVVLAVQLVFAAAVAVHPLQDVDSGMSWLAVAAAVLCAWPASTGLRPPRGRQVGLAALAAVLVWVLPPLELAYVALSTVVSAVGAGALRRVTKAMAASRTGVRAERRRLQQERQRLRRDLHDLVGYSLSAVVVQADLLNRRLTQERGATVPEAAELARLTRQALAEIRALSAGAQRLSLAVELASVQRVLAAAEIRTVVKGTVPPVLDPDVQDALASVLREGTTNLLRHSDARSCRITVRRGAGELTLHMSNDGYGAHGGEGTGTGLRSLTERVAAVGGTLTWSHDGDRFQLCARCPVV</sequence>
<evidence type="ECO:0000256" key="3">
    <source>
        <dbReference type="ARBA" id="ARBA00023012"/>
    </source>
</evidence>
<evidence type="ECO:0000313" key="8">
    <source>
        <dbReference type="Proteomes" id="UP001232755"/>
    </source>
</evidence>
<feature type="transmembrane region" description="Helical" evidence="5">
    <location>
        <begin position="91"/>
        <end position="112"/>
    </location>
</feature>
<dbReference type="RefSeq" id="WP_307175017.1">
    <property type="nucleotide sequence ID" value="NZ_JAUSYP010000001.1"/>
</dbReference>
<dbReference type="InterPro" id="IPR050482">
    <property type="entry name" value="Sensor_HK_TwoCompSys"/>
</dbReference>
<protein>
    <submittedName>
        <fullName evidence="7">Two-component system sensor histidine kinase DesK</fullName>
        <ecNumber evidence="7">2.7.13.3</ecNumber>
    </submittedName>
</protein>
<name>A0ABU0QLL8_9ACTN</name>
<dbReference type="InterPro" id="IPR011712">
    <property type="entry name" value="Sig_transdc_His_kin_sub3_dim/P"/>
</dbReference>
<accession>A0ABU0QLL8</accession>
<keyword evidence="5" id="KW-1133">Transmembrane helix</keyword>
<keyword evidence="1 7" id="KW-0808">Transferase</keyword>